<sequence>MTASIDNTDREVCRANDDGAQDQKQRTSRSDMNSEEKKMDPPSSPRHHHVHFSSCRRRPSQTKSWTDQAAPEPFTSPTKTLRKTKYHLDYFGHGDASSGDGGNVTRSGGQKSVHGVFRRSGSALHASNRLIHGSFGDSVSDASTATTSSARMTKETSFAQEEFPQLSPVKPKQPPSFLGREQSWSSAVLGGTCSARVDESNVGNKKNNDADECPFTGIPPPPLSDLKTLVVDTNTANSSPLDISQSYGQQRSGNQCSRQFKGEKEAVVSQSYPPSRDSFMASQQRIQMHEQQQHESIQAKQSFSPPTPTTSETRHTSSIKPHNPYESFTTLSISALQNDTGTILARSNRVDEAMERYVLCILSARAVLDGLRRSEFGREWLDEVSMQTEELSWADAAVPPVHTTARTNVPFVREVSITSRRGDAKKKEKQTKCPKVTEAEGLAWFYQKLLRGDVAPAPSVVENDIVSPPQSASSLPNGNTFLNIPDLPGHTGSLHCSPPNDQSPSNTSSFPPPTPPFQPAGFGGVALLSPRRLRSASFGGVDVVSDYPSLSRSNSNVQKSNLFASTTPSLPPRPSAPPLGISKSCGEKHINLHSSPETTKVALSSTTHATILQCPLTAPHPGKQQTLLTKNYKRSSSHSNIVIPPYRLTPKPPIAPLDDIVYDIHQHQKLDCPEDVYSCNGRTPLGLEYMCDPLPVLGGELRRMVMASHRESEVESFGILESGSGDLGERLKKRKRITTFIMESAALIAAGLNLASLEYRRAGGGVSEKLQHVLDTLNLALEDCKSTKEALEKQSDGEQRSNKLFQLLEVVAHVNIGTVLYRMSRIRDSMASFESARQLLEKKKNDGIPVQFDYDDDVKEDRDEAHPHDDNRFPPQDYLLLVTRVNLSRASLRLNNPDNADELCKLICNDNKPHRKSSSRLLLHRSSSRGLGFRRSNSFSTTTSALNTSTAAYQHDLDRRSKWLVAVANHYLTGLVHEARGEPDDYKSAVNHYNRLLSLARVKLDHRHAYICALLERRGAVLFEQRKLQCSMLSYLACLKILEHQQSTGNNVFNKADLARVLYAVARVLHDKEEYHDALHMYQRALVCQRVIAADSGKPSLAVITTLCNISRMHHLSGEIDAALNANKEVLELATLLVGGKLNHPFLIHRLKVEGNILVEAGRLEDAMRTFVKAARRCDQMMATMMGGTGASQTSQEDADAGDSSVLSIRSAASLAHISILHPAAASA</sequence>
<dbReference type="PANTHER" id="PTHR45641">
    <property type="entry name" value="TETRATRICOPEPTIDE REPEAT PROTEIN (AFU_ORTHOLOGUE AFUA_6G03870)"/>
    <property type="match status" value="1"/>
</dbReference>
<evidence type="ECO:0000256" key="2">
    <source>
        <dbReference type="ARBA" id="ARBA00022803"/>
    </source>
</evidence>
<dbReference type="AlphaFoldDB" id="B8CCZ9"/>
<keyword evidence="5" id="KW-1185">Reference proteome</keyword>
<dbReference type="SMART" id="SM00028">
    <property type="entry name" value="TPR"/>
    <property type="match status" value="4"/>
</dbReference>
<dbReference type="Gene3D" id="1.25.40.10">
    <property type="entry name" value="Tetratricopeptide repeat domain"/>
    <property type="match status" value="1"/>
</dbReference>
<dbReference type="PaxDb" id="35128-Thaps24955"/>
<dbReference type="GeneID" id="7441861"/>
<feature type="region of interest" description="Disordered" evidence="3">
    <location>
        <begin position="197"/>
        <end position="324"/>
    </location>
</feature>
<accession>B8CCZ9</accession>
<dbReference type="Proteomes" id="UP000001449">
    <property type="component" value="Chromosome 15"/>
</dbReference>
<feature type="compositionally biased region" description="Basic and acidic residues" evidence="3">
    <location>
        <begin position="7"/>
        <end position="40"/>
    </location>
</feature>
<keyword evidence="2" id="KW-0802">TPR repeat</keyword>
<reference evidence="4 5" key="2">
    <citation type="journal article" date="2008" name="Nature">
        <title>The Phaeodactylum genome reveals the evolutionary history of diatom genomes.</title>
        <authorList>
            <person name="Bowler C."/>
            <person name="Allen A.E."/>
            <person name="Badger J.H."/>
            <person name="Grimwood J."/>
            <person name="Jabbari K."/>
            <person name="Kuo A."/>
            <person name="Maheswari U."/>
            <person name="Martens C."/>
            <person name="Maumus F."/>
            <person name="Otillar R.P."/>
            <person name="Rayko E."/>
            <person name="Salamov A."/>
            <person name="Vandepoele K."/>
            <person name="Beszteri B."/>
            <person name="Gruber A."/>
            <person name="Heijde M."/>
            <person name="Katinka M."/>
            <person name="Mock T."/>
            <person name="Valentin K."/>
            <person name="Verret F."/>
            <person name="Berges J.A."/>
            <person name="Brownlee C."/>
            <person name="Cadoret J.P."/>
            <person name="Chiovitti A."/>
            <person name="Choi C.J."/>
            <person name="Coesel S."/>
            <person name="De Martino A."/>
            <person name="Detter J.C."/>
            <person name="Durkin C."/>
            <person name="Falciatore A."/>
            <person name="Fournet J."/>
            <person name="Haruta M."/>
            <person name="Huysman M.J."/>
            <person name="Jenkins B.D."/>
            <person name="Jiroutova K."/>
            <person name="Jorgensen R.E."/>
            <person name="Joubert Y."/>
            <person name="Kaplan A."/>
            <person name="Kroger N."/>
            <person name="Kroth P.G."/>
            <person name="La Roche J."/>
            <person name="Lindquist E."/>
            <person name="Lommer M."/>
            <person name="Martin-Jezequel V."/>
            <person name="Lopez P.J."/>
            <person name="Lucas S."/>
            <person name="Mangogna M."/>
            <person name="McGinnis K."/>
            <person name="Medlin L.K."/>
            <person name="Montsant A."/>
            <person name="Oudot-Le Secq M.P."/>
            <person name="Napoli C."/>
            <person name="Obornik M."/>
            <person name="Parker M.S."/>
            <person name="Petit J.L."/>
            <person name="Porcel B.M."/>
            <person name="Poulsen N."/>
            <person name="Robison M."/>
            <person name="Rychlewski L."/>
            <person name="Rynearson T.A."/>
            <person name="Schmutz J."/>
            <person name="Shapiro H."/>
            <person name="Siaut M."/>
            <person name="Stanley M."/>
            <person name="Sussman M.R."/>
            <person name="Taylor A.R."/>
            <person name="Vardi A."/>
            <person name="von Dassow P."/>
            <person name="Vyverman W."/>
            <person name="Willis A."/>
            <person name="Wyrwicz L.S."/>
            <person name="Rokhsar D.S."/>
            <person name="Weissenbach J."/>
            <person name="Armbrust E.V."/>
            <person name="Green B.R."/>
            <person name="Van de Peer Y."/>
            <person name="Grigoriev I.V."/>
        </authorList>
    </citation>
    <scope>NUCLEOTIDE SEQUENCE [LARGE SCALE GENOMIC DNA]</scope>
    <source>
        <strain evidence="4 5">CCMP1335</strain>
    </source>
</reference>
<feature type="compositionally biased region" description="Polar residues" evidence="3">
    <location>
        <begin position="468"/>
        <end position="482"/>
    </location>
</feature>
<dbReference type="eggNOG" id="ENOG502TF7I">
    <property type="taxonomic scope" value="Eukaryota"/>
</dbReference>
<reference evidence="4 5" key="1">
    <citation type="journal article" date="2004" name="Science">
        <title>The genome of the diatom Thalassiosira pseudonana: ecology, evolution, and metabolism.</title>
        <authorList>
            <person name="Armbrust E.V."/>
            <person name="Berges J.A."/>
            <person name="Bowler C."/>
            <person name="Green B.R."/>
            <person name="Martinez D."/>
            <person name="Putnam N.H."/>
            <person name="Zhou S."/>
            <person name="Allen A.E."/>
            <person name="Apt K.E."/>
            <person name="Bechner M."/>
            <person name="Brzezinski M.A."/>
            <person name="Chaal B.K."/>
            <person name="Chiovitti A."/>
            <person name="Davis A.K."/>
            <person name="Demarest M.S."/>
            <person name="Detter J.C."/>
            <person name="Glavina T."/>
            <person name="Goodstein D."/>
            <person name="Hadi M.Z."/>
            <person name="Hellsten U."/>
            <person name="Hildebrand M."/>
            <person name="Jenkins B.D."/>
            <person name="Jurka J."/>
            <person name="Kapitonov V.V."/>
            <person name="Kroger N."/>
            <person name="Lau W.W."/>
            <person name="Lane T.W."/>
            <person name="Larimer F.W."/>
            <person name="Lippmeier J.C."/>
            <person name="Lucas S."/>
            <person name="Medina M."/>
            <person name="Montsant A."/>
            <person name="Obornik M."/>
            <person name="Parker M.S."/>
            <person name="Palenik B."/>
            <person name="Pazour G.J."/>
            <person name="Richardson P.M."/>
            <person name="Rynearson T.A."/>
            <person name="Saito M.A."/>
            <person name="Schwartz D.C."/>
            <person name="Thamatrakoln K."/>
            <person name="Valentin K."/>
            <person name="Vardi A."/>
            <person name="Wilkerson F.P."/>
            <person name="Rokhsar D.S."/>
        </authorList>
    </citation>
    <scope>NUCLEOTIDE SEQUENCE [LARGE SCALE GENOMIC DNA]</scope>
    <source>
        <strain evidence="4 5">CCMP1335</strain>
    </source>
</reference>
<dbReference type="InterPro" id="IPR011990">
    <property type="entry name" value="TPR-like_helical_dom_sf"/>
</dbReference>
<proteinExistence type="predicted"/>
<keyword evidence="1" id="KW-0677">Repeat</keyword>
<feature type="region of interest" description="Disordered" evidence="3">
    <location>
        <begin position="1"/>
        <end position="81"/>
    </location>
</feature>
<evidence type="ECO:0000313" key="4">
    <source>
        <dbReference type="EMBL" id="EED88521.1"/>
    </source>
</evidence>
<evidence type="ECO:0000256" key="1">
    <source>
        <dbReference type="ARBA" id="ARBA00022737"/>
    </source>
</evidence>
<feature type="compositionally biased region" description="Basic residues" evidence="3">
    <location>
        <begin position="45"/>
        <end position="60"/>
    </location>
</feature>
<protein>
    <recommendedName>
        <fullName evidence="6">MalT-like TPR region domain-containing protein</fullName>
    </recommendedName>
</protein>
<name>B8CCZ9_THAPS</name>
<feature type="region of interest" description="Disordered" evidence="3">
    <location>
        <begin position="468"/>
        <end position="523"/>
    </location>
</feature>
<dbReference type="OMA" id="VKLDHRH"/>
<evidence type="ECO:0000313" key="5">
    <source>
        <dbReference type="Proteomes" id="UP000001449"/>
    </source>
</evidence>
<dbReference type="KEGG" id="tps:THAPSDRAFT_24955"/>
<gene>
    <name evidence="4" type="ORF">THAPSDRAFT_24955</name>
</gene>
<dbReference type="InParanoid" id="B8CCZ9"/>
<dbReference type="RefSeq" id="XP_002294166.1">
    <property type="nucleotide sequence ID" value="XM_002294130.1"/>
</dbReference>
<dbReference type="PANTHER" id="PTHR45641:SF19">
    <property type="entry name" value="NEPHROCYSTIN-3"/>
    <property type="match status" value="1"/>
</dbReference>
<evidence type="ECO:0008006" key="6">
    <source>
        <dbReference type="Google" id="ProtNLM"/>
    </source>
</evidence>
<feature type="compositionally biased region" description="Polar residues" evidence="3">
    <location>
        <begin position="231"/>
        <end position="258"/>
    </location>
</feature>
<feature type="region of interest" description="Disordered" evidence="3">
    <location>
        <begin position="157"/>
        <end position="181"/>
    </location>
</feature>
<dbReference type="InterPro" id="IPR019734">
    <property type="entry name" value="TPR_rpt"/>
</dbReference>
<dbReference type="HOGENOM" id="CLU_268013_0_0_1"/>
<organism evidence="4 5">
    <name type="scientific">Thalassiosira pseudonana</name>
    <name type="common">Marine diatom</name>
    <name type="synonym">Cyclotella nana</name>
    <dbReference type="NCBI Taxonomy" id="35128"/>
    <lineage>
        <taxon>Eukaryota</taxon>
        <taxon>Sar</taxon>
        <taxon>Stramenopiles</taxon>
        <taxon>Ochrophyta</taxon>
        <taxon>Bacillariophyta</taxon>
        <taxon>Coscinodiscophyceae</taxon>
        <taxon>Thalassiosirophycidae</taxon>
        <taxon>Thalassiosirales</taxon>
        <taxon>Thalassiosiraceae</taxon>
        <taxon>Thalassiosira</taxon>
    </lineage>
</organism>
<dbReference type="EMBL" id="CM000650">
    <property type="protein sequence ID" value="EED88521.1"/>
    <property type="molecule type" value="Genomic_DNA"/>
</dbReference>
<evidence type="ECO:0000256" key="3">
    <source>
        <dbReference type="SAM" id="MobiDB-lite"/>
    </source>
</evidence>
<dbReference type="SUPFAM" id="SSF48452">
    <property type="entry name" value="TPR-like"/>
    <property type="match status" value="2"/>
</dbReference>